<dbReference type="GO" id="GO:0005178">
    <property type="term" value="F:integrin binding"/>
    <property type="evidence" value="ECO:0007669"/>
    <property type="project" value="TreeGrafter"/>
</dbReference>
<dbReference type="InterPro" id="IPR048286">
    <property type="entry name" value="Integrin_alpha_Ig-like_3"/>
</dbReference>
<dbReference type="PANTHER" id="PTHR23220">
    <property type="entry name" value="INTEGRIN ALPHA"/>
    <property type="match status" value="1"/>
</dbReference>
<dbReference type="InterPro" id="IPR032695">
    <property type="entry name" value="Integrin_dom_sf"/>
</dbReference>
<evidence type="ECO:0000256" key="4">
    <source>
        <dbReference type="ARBA" id="ARBA00022729"/>
    </source>
</evidence>
<keyword evidence="8 13" id="KW-0401">Integrin</keyword>
<keyword evidence="10 13" id="KW-0675">Receptor</keyword>
<dbReference type="Pfam" id="PF20805">
    <property type="entry name" value="Integrin_A_Ig_2"/>
    <property type="match status" value="1"/>
</dbReference>
<dbReference type="InterPro" id="IPR013517">
    <property type="entry name" value="FG-GAP"/>
</dbReference>
<evidence type="ECO:0000256" key="14">
    <source>
        <dbReference type="SAM" id="MobiDB-lite"/>
    </source>
</evidence>
<dbReference type="InterPro" id="IPR013519">
    <property type="entry name" value="Int_alpha_beta-p"/>
</dbReference>
<dbReference type="Gene3D" id="1.20.5.930">
    <property type="entry name" value="Bicelle-embedded integrin alpha(iib) transmembrane segment"/>
    <property type="match status" value="1"/>
</dbReference>
<feature type="compositionally biased region" description="Gly residues" evidence="14">
    <location>
        <begin position="1057"/>
        <end position="1075"/>
    </location>
</feature>
<keyword evidence="4 13" id="KW-0732">Signal</keyword>
<dbReference type="GO" id="GO:0007160">
    <property type="term" value="P:cell-matrix adhesion"/>
    <property type="evidence" value="ECO:0007669"/>
    <property type="project" value="TreeGrafter"/>
</dbReference>
<dbReference type="Pfam" id="PF08441">
    <property type="entry name" value="Integrin_A_Ig_1"/>
    <property type="match status" value="1"/>
</dbReference>
<dbReference type="OMA" id="ATWDPCE"/>
<gene>
    <name evidence="18" type="ORF">TCAL_06649</name>
</gene>
<feature type="compositionally biased region" description="Low complexity" evidence="14">
    <location>
        <begin position="1083"/>
        <end position="1092"/>
    </location>
</feature>
<dbReference type="GO" id="GO:0048513">
    <property type="term" value="P:animal organ development"/>
    <property type="evidence" value="ECO:0007669"/>
    <property type="project" value="UniProtKB-ARBA"/>
</dbReference>
<evidence type="ECO:0000259" key="17">
    <source>
        <dbReference type="Pfam" id="PF20806"/>
    </source>
</evidence>
<dbReference type="EMBL" id="VCGU01000009">
    <property type="protein sequence ID" value="TRY70313.1"/>
    <property type="molecule type" value="Genomic_DNA"/>
</dbReference>
<dbReference type="STRING" id="6832.A0A553NY07"/>
<dbReference type="GO" id="GO:0033627">
    <property type="term" value="P:cell adhesion mediated by integrin"/>
    <property type="evidence" value="ECO:0007669"/>
    <property type="project" value="TreeGrafter"/>
</dbReference>
<dbReference type="Pfam" id="PF20806">
    <property type="entry name" value="Integrin_A_Ig_3"/>
    <property type="match status" value="1"/>
</dbReference>
<dbReference type="PRINTS" id="PR01185">
    <property type="entry name" value="INTEGRINA"/>
</dbReference>
<evidence type="ECO:0000256" key="2">
    <source>
        <dbReference type="ARBA" id="ARBA00008054"/>
    </source>
</evidence>
<dbReference type="PANTHER" id="PTHR23220:SF122">
    <property type="entry name" value="INTEGRIN ALPHA-PS1"/>
    <property type="match status" value="1"/>
</dbReference>
<evidence type="ECO:0000256" key="1">
    <source>
        <dbReference type="ARBA" id="ARBA00004479"/>
    </source>
</evidence>
<feature type="transmembrane region" description="Helical" evidence="13">
    <location>
        <begin position="993"/>
        <end position="1016"/>
    </location>
</feature>
<feature type="domain" description="Integrin alpha second immunoglobulin-like" evidence="16">
    <location>
        <begin position="629"/>
        <end position="759"/>
    </location>
</feature>
<dbReference type="Pfam" id="PF01839">
    <property type="entry name" value="FG-GAP"/>
    <property type="match status" value="2"/>
</dbReference>
<comment type="subcellular location">
    <subcellularLocation>
        <location evidence="1 13">Membrane</location>
        <topology evidence="1 13">Single-pass type I membrane protein</topology>
    </subcellularLocation>
</comment>
<dbReference type="InterPro" id="IPR028994">
    <property type="entry name" value="Integrin_alpha_N"/>
</dbReference>
<evidence type="ECO:0000256" key="11">
    <source>
        <dbReference type="ARBA" id="ARBA00023180"/>
    </source>
</evidence>
<comment type="similarity">
    <text evidence="2 13">Belongs to the integrin alpha chain family.</text>
</comment>
<dbReference type="GO" id="GO:0009897">
    <property type="term" value="C:external side of plasma membrane"/>
    <property type="evidence" value="ECO:0007669"/>
    <property type="project" value="TreeGrafter"/>
</dbReference>
<evidence type="ECO:0000313" key="18">
    <source>
        <dbReference type="EMBL" id="TRY70313.1"/>
    </source>
</evidence>
<protein>
    <submittedName>
        <fullName evidence="18">Uncharacterized protein</fullName>
    </submittedName>
</protein>
<dbReference type="GO" id="GO:0008305">
    <property type="term" value="C:integrin complex"/>
    <property type="evidence" value="ECO:0007669"/>
    <property type="project" value="InterPro"/>
</dbReference>
<keyword evidence="5" id="KW-0677">Repeat</keyword>
<feature type="repeat" description="FG-GAP" evidence="12">
    <location>
        <begin position="276"/>
        <end position="336"/>
    </location>
</feature>
<dbReference type="SUPFAM" id="SSF69318">
    <property type="entry name" value="Integrin alpha N-terminal domain"/>
    <property type="match status" value="1"/>
</dbReference>
<dbReference type="InterPro" id="IPR048285">
    <property type="entry name" value="Integrin_alpha_Ig-like_2"/>
</dbReference>
<dbReference type="OrthoDB" id="5317514at2759"/>
<dbReference type="Gene3D" id="2.60.40.1510">
    <property type="entry name" value="ntegrin, alpha v. Chain A, domain 3"/>
    <property type="match status" value="1"/>
</dbReference>
<sequence length="1092" mass="120460">MLPWWMGLILLTAGGVDSFTLEPRLAIAKRGSHGSYFGLAVTGHPFTSNRRPIQNVVLVGAPLDQGGGALWSCPYTNLDRDCHQVLIGKRGNQSDSMEEEWFGATVHSQSSGESVIVCGHRYVEKSRIHRWGRGRCMTLKQNLEYSATWDPCERRSKARAHEEWGYCQAGISAYLTKDNFALIGSPGPFTWRGTVFSMSIANDFLFRDKTQFHTPVQGQGITLDKYSYMGMSITSGNFLPRSLNCGQDETYASGAPRATIGGKVILFSKCEGHIMPIHRQLIGDGFASSFGYSLASADLNADGLDDLLVGAPFYSNRQGSGGAVYMYKNSPMGLVKDSKRMKLVMPKVEARFGFSVANVGDLNNDQITDVVIGAPYDGRGKIYVFLGSESFFLHTESSPVSLADQIISAEELPLIGTNPPVVVGSFGYSLFGGMDFDNNNHSDIVVGAYESDAIYIVRSRPVIDIRTWFGEHPRVLEPSLMTCSESQEGSSDNARCFTIEACFEIKQFPKNVESAHLAFQVEAEIFTGGRKISRIHFSNPNPDDYPSHVSRKILEIRRSSLSGCFKEMAFLKEDTSDLNIPLKFKLSLWLQQDEPMLLKQRLPQNIDHYPVLNSKQTDKILTIPFLKHCGDDNICQSDLELALRLENREELFTDDVLSVSPMKELVLALDVSNRGEPAYETKIDFVVDEAFTFIGRADPHNDIQCSYREDQSSVHCEVGGPLKQDNVTLLFRVGAHSLKDTLHLAIFNATISTSSLNMAAQDTPGTRWAALNLKTVKRSELSLQASAQPQTFWYGGAIRGESAIKTTNDIGAKMMHTFHINNAGPWPVSSLELVVHWPIQLIPTFPEKPGKWLLYLTEEPELIPRGAGSCFYNSKSVNALGLPPSSRLQRRHVAVPTLECHSNSDELIHCMEIRCQLQQLMPNSDVIVKMRSRVWNSTLVDDFPTLDHIRLRVQGTLVLPKEVKAHQSSDNDQVTVDILGYPSHPLQSTLGSIPTWILVCAVLAGCVVVCIIGLILHQFGFFKRKRLSNERGGQRGGGCGIDESVNGRNAHSSYINGQGGHGGHGGHGGQGGGSGRNYKKSSHPPALSLPLL</sequence>
<feature type="domain" description="Integrin alpha third immunoglobulin-like" evidence="17">
    <location>
        <begin position="781"/>
        <end position="975"/>
    </location>
</feature>
<dbReference type="SMART" id="SM00191">
    <property type="entry name" value="Int_alpha"/>
    <property type="match status" value="4"/>
</dbReference>
<proteinExistence type="inferred from homology"/>
<keyword evidence="19" id="KW-1185">Reference proteome</keyword>
<dbReference type="InterPro" id="IPR013649">
    <property type="entry name" value="Integrin_alpha_Ig-like_1"/>
</dbReference>
<feature type="chain" id="PRO_5022261386" evidence="13">
    <location>
        <begin position="19"/>
        <end position="1092"/>
    </location>
</feature>
<dbReference type="InterPro" id="IPR000413">
    <property type="entry name" value="Integrin_alpha"/>
</dbReference>
<feature type="domain" description="Integrin alpha first immunoglubulin-like" evidence="15">
    <location>
        <begin position="459"/>
        <end position="619"/>
    </location>
</feature>
<accession>A0A553NY07</accession>
<evidence type="ECO:0000256" key="3">
    <source>
        <dbReference type="ARBA" id="ARBA00022692"/>
    </source>
</evidence>
<keyword evidence="3 13" id="KW-0812">Transmembrane</keyword>
<dbReference type="AlphaFoldDB" id="A0A553NY07"/>
<feature type="region of interest" description="Disordered" evidence="14">
    <location>
        <begin position="1050"/>
        <end position="1092"/>
    </location>
</feature>
<evidence type="ECO:0000256" key="8">
    <source>
        <dbReference type="ARBA" id="ARBA00023037"/>
    </source>
</evidence>
<keyword evidence="9 13" id="KW-0472">Membrane</keyword>
<name>A0A553NY07_TIGCA</name>
<comment type="caution">
    <text evidence="18">The sequence shown here is derived from an EMBL/GenBank/DDBJ whole genome shotgun (WGS) entry which is preliminary data.</text>
</comment>
<dbReference type="Gene3D" id="2.60.40.1460">
    <property type="entry name" value="Integrin domains. Chain A, domain 2"/>
    <property type="match status" value="1"/>
</dbReference>
<keyword evidence="6 13" id="KW-0130">Cell adhesion</keyword>
<dbReference type="Gene3D" id="2.60.40.1530">
    <property type="entry name" value="ntegrin, alpha v. Chain A, domain 4"/>
    <property type="match status" value="1"/>
</dbReference>
<dbReference type="GO" id="GO:0007157">
    <property type="term" value="P:heterophilic cell-cell adhesion via plasma membrane cell adhesion molecules"/>
    <property type="evidence" value="ECO:0007669"/>
    <property type="project" value="UniProtKB-ARBA"/>
</dbReference>
<evidence type="ECO:0000256" key="7">
    <source>
        <dbReference type="ARBA" id="ARBA00022989"/>
    </source>
</evidence>
<evidence type="ECO:0000256" key="13">
    <source>
        <dbReference type="RuleBase" id="RU003762"/>
    </source>
</evidence>
<evidence type="ECO:0000313" key="19">
    <source>
        <dbReference type="Proteomes" id="UP000318571"/>
    </source>
</evidence>
<evidence type="ECO:0000256" key="9">
    <source>
        <dbReference type="ARBA" id="ARBA00023136"/>
    </source>
</evidence>
<evidence type="ECO:0000256" key="5">
    <source>
        <dbReference type="ARBA" id="ARBA00022737"/>
    </source>
</evidence>
<feature type="repeat" description="FG-GAP" evidence="12">
    <location>
        <begin position="338"/>
        <end position="394"/>
    </location>
</feature>
<evidence type="ECO:0000256" key="12">
    <source>
        <dbReference type="PROSITE-ProRule" id="PRU00803"/>
    </source>
</evidence>
<keyword evidence="7 13" id="KW-1133">Transmembrane helix</keyword>
<dbReference type="GO" id="GO:0007229">
    <property type="term" value="P:integrin-mediated signaling pathway"/>
    <property type="evidence" value="ECO:0007669"/>
    <property type="project" value="UniProtKB-KW"/>
</dbReference>
<feature type="signal peptide" evidence="13">
    <location>
        <begin position="1"/>
        <end position="18"/>
    </location>
</feature>
<evidence type="ECO:0000259" key="16">
    <source>
        <dbReference type="Pfam" id="PF20805"/>
    </source>
</evidence>
<dbReference type="SUPFAM" id="SSF69179">
    <property type="entry name" value="Integrin domains"/>
    <property type="match status" value="3"/>
</dbReference>
<organism evidence="18 19">
    <name type="scientific">Tigriopus californicus</name>
    <name type="common">Marine copepod</name>
    <dbReference type="NCBI Taxonomy" id="6832"/>
    <lineage>
        <taxon>Eukaryota</taxon>
        <taxon>Metazoa</taxon>
        <taxon>Ecdysozoa</taxon>
        <taxon>Arthropoda</taxon>
        <taxon>Crustacea</taxon>
        <taxon>Multicrustacea</taxon>
        <taxon>Hexanauplia</taxon>
        <taxon>Copepoda</taxon>
        <taxon>Harpacticoida</taxon>
        <taxon>Harpacticidae</taxon>
        <taxon>Tigriopus</taxon>
    </lineage>
</organism>
<dbReference type="Gene3D" id="2.130.10.130">
    <property type="entry name" value="Integrin alpha, N-terminal"/>
    <property type="match status" value="1"/>
</dbReference>
<evidence type="ECO:0000256" key="10">
    <source>
        <dbReference type="ARBA" id="ARBA00023170"/>
    </source>
</evidence>
<dbReference type="PROSITE" id="PS51470">
    <property type="entry name" value="FG_GAP"/>
    <property type="match status" value="2"/>
</dbReference>
<dbReference type="Proteomes" id="UP000318571">
    <property type="component" value="Chromosome 9"/>
</dbReference>
<evidence type="ECO:0000259" key="15">
    <source>
        <dbReference type="Pfam" id="PF08441"/>
    </source>
</evidence>
<reference evidence="18 19" key="1">
    <citation type="journal article" date="2018" name="Nat. Ecol. Evol.">
        <title>Genomic signatures of mitonuclear coevolution across populations of Tigriopus californicus.</title>
        <authorList>
            <person name="Barreto F.S."/>
            <person name="Watson E.T."/>
            <person name="Lima T.G."/>
            <person name="Willett C.S."/>
            <person name="Edmands S."/>
            <person name="Li W."/>
            <person name="Burton R.S."/>
        </authorList>
    </citation>
    <scope>NUCLEOTIDE SEQUENCE [LARGE SCALE GENOMIC DNA]</scope>
    <source>
        <strain evidence="18 19">San Diego</strain>
    </source>
</reference>
<evidence type="ECO:0000256" key="6">
    <source>
        <dbReference type="ARBA" id="ARBA00022889"/>
    </source>
</evidence>
<keyword evidence="11" id="KW-0325">Glycoprotein</keyword>